<feature type="domain" description="RRM" evidence="12">
    <location>
        <begin position="551"/>
        <end position="624"/>
    </location>
</feature>
<keyword evidence="4" id="KW-0221">Differentiation</keyword>
<feature type="region of interest" description="Disordered" evidence="11">
    <location>
        <begin position="830"/>
        <end position="855"/>
    </location>
</feature>
<dbReference type="Pfam" id="PF11608">
    <property type="entry name" value="RRM_MARF1"/>
    <property type="match status" value="1"/>
</dbReference>
<evidence type="ECO:0000256" key="7">
    <source>
        <dbReference type="ARBA" id="ARBA00023140"/>
    </source>
</evidence>
<feature type="domain" description="HTH OST-type" evidence="13">
    <location>
        <begin position="1403"/>
        <end position="1478"/>
    </location>
</feature>
<dbReference type="InterPro" id="IPR035979">
    <property type="entry name" value="RBD_domain_sf"/>
</dbReference>
<dbReference type="CDD" id="cd12255">
    <property type="entry name" value="RRM1_LKAP"/>
    <property type="match status" value="1"/>
</dbReference>
<dbReference type="PANTHER" id="PTHR14379">
    <property type="entry name" value="LIMKAIN B LKAP"/>
    <property type="match status" value="1"/>
</dbReference>
<evidence type="ECO:0000256" key="6">
    <source>
        <dbReference type="ARBA" id="ARBA00022943"/>
    </source>
</evidence>
<sequence length="1835" mass="199890">MEKLGKESSICSARSLAWLDRQEGAKVNLALPSKFWKLADCFSSESTASTGNKKDYMDSQAPVLELKDVPPPPRPAASQPFPLVPLPMPPPCLHARAPLAPAALQSGSPKVSSCSHCEASLHPQSSLDLEESQARGFGDVCGEGSSTIGGGGGSSVYLTKPLGATNSWSVCQAAPSSSSTSSSSSAVPHRLSLFSGPVGQVAPSLPLVATSQPMASLSQLPCCSGLLKPLHAPTCPQVSQAYGQQHGFGTCPGVAQPAPGYFRYGGELDSRMAGKCSSQHHHHHLLSGLSMSPAHVCSHPLHHHSVKPTVCLKGAHYCQDCLSKPARSLASEPDKHWPNIPPPPHAQSAPIPVPMCNGCGVGGASTDSLVLGKTSQKYGSPDSGTQESLPPVGVFWDIENCSVPTGRSAASVVQRLRERFFPGHREAEFICVCDISKESKDVIQELNNCQVTVAHINATAKNAADDKLRQSLRRFADTHTAPGTVVLVSSDVNFASELSDLRHRHGFQVILVHKNQVSGALLQHAHCHVAFEEFLVDLPPRMPLKSQPGFNLLFVHNLPTHRDGKSVANRLRRLSDNCGGKVLGLSAGTAVLRFSSLEAAERAQKRMENEDVFGCRIHVSFSPEAPEEEEERGMGGGGVEEEGDNESDYTRRVARLPPVVSSYCSSSSLPASLFLPVEKPRSPRRPRRASAGAASHTRPCQAARHTVPERPYSPRKGAASRPTQEPGPVETKARMGFLLDKGRASSASPHSNGETTLQNHQTAGLAGDAPYRGKRRDLSGPRSVNDSPVDQFQVSTPSAFSKLSLQRSFSPMLLSQGSWSSRSGSPCLSSCSSPLSAPRSPCPDASTPSEPFSDGADIQVSNLDYRMSRKELQHILQDSFAKHGKVKGVELSAHTDYQLKATIQMSSLQQAIGAIGALHRHKIGAKRIQVALLTGANNKSLAVFSSEIISILQDAPASCLPLFKFMEIYEKKFGHKLLVSELYRLPEVVAVREQGGGRLVCLLSNGSQARYSPLGSSQSHDSSSASASPVVFEELEYHEPVCKRHYTQTSFSETDYDPDSYKIPFVVVSVKTLAAQVHSLLQSHDGTIPLLSFPECYAAEFRALELGEEGEVENSIPLEHLITCIPGVTVVMSQNGFKVVKWIHNNPPPPNADPWVPRCKSPVGNPQLIQFSRELVDLLKGQPACLMPLSRFIPAYHHHFAKQCRVSDYGYSKLLELLEAVPHVLQILGLGSKRLLTLTHRSQVKRFTQDLLKLLKFQASKQVVIRDFMQAYHWCFSRDWHVIDYGMCDLMDLLTEIPDTTITIVQQDNDTVISVPKRERTAEEQERTRQFAKEVVDLLRHQPHCRMAFSKFIPTYHHHFGRQCKLTHYGFSKLVELFEAIPDVLTVLECGEEKVLCLTEVERVKALAAQLVKLLRAQKDGRLPAEQLLAEYSRTFGYSLRLHHYDANSLPELLAKLRHVLKVVDGEKGREVQLINRKSLRSLTFQLLSLMMGPMVGTGAQGQRDRLGQEEPVWPSVAQLQQRYETAHGTRLNPCEYGFLSLSELLKSLPFLVELYQAEEEDEEGGGKERVRLTRLYQFARSVRALLHTYHYHQIFLSEFPAAFSKYTGRSLQCRSYGYATLDELLAAIPQVIWIKGHGHKKIIVLKNEMKARASSGAGDSPGPKGDGPRADSSASITKSGNESPGGHAELLSLGTGSPVDLLCGPVPSCLPSPQLQPHLAHMGTADLIYFEEKLLADAQSEQPAPSSVESRQSSETAAPNAFVGSVQHPGSDCQDCADTQPGTPAILTTTTLLPAEAPEQAEPLSVPVPATDSPSKRTSRNKVKLAANFTFTMA</sequence>
<dbReference type="Gene3D" id="3.30.420.610">
    <property type="entry name" value="LOTUS domain-like"/>
    <property type="match status" value="6"/>
</dbReference>
<dbReference type="GO" id="GO:0051321">
    <property type="term" value="P:meiotic cell cycle"/>
    <property type="evidence" value="ECO:0007669"/>
    <property type="project" value="UniProtKB-KW"/>
</dbReference>
<dbReference type="InterPro" id="IPR021139">
    <property type="entry name" value="NYN"/>
</dbReference>
<feature type="domain" description="HTH OST-type" evidence="13">
    <location>
        <begin position="1575"/>
        <end position="1649"/>
    </location>
</feature>
<evidence type="ECO:0000256" key="9">
    <source>
        <dbReference type="ARBA" id="ARBA00030116"/>
    </source>
</evidence>
<evidence type="ECO:0000256" key="8">
    <source>
        <dbReference type="ARBA" id="ARBA00023254"/>
    </source>
</evidence>
<dbReference type="Pfam" id="PF01936">
    <property type="entry name" value="NYN"/>
    <property type="match status" value="1"/>
</dbReference>
<dbReference type="Pfam" id="PF12872">
    <property type="entry name" value="OST-HTH"/>
    <property type="match status" value="5"/>
</dbReference>
<dbReference type="FunFam" id="3.30.420.610:FF:000001">
    <property type="entry name" value="Meiosis regulator and mRNA stability factor 1"/>
    <property type="match status" value="1"/>
</dbReference>
<dbReference type="InterPro" id="IPR034189">
    <property type="entry name" value="MARF1_RRM1"/>
</dbReference>
<evidence type="ECO:0000256" key="5">
    <source>
        <dbReference type="ARBA" id="ARBA00022884"/>
    </source>
</evidence>
<dbReference type="CDD" id="cd12256">
    <property type="entry name" value="RRM2_LKAP"/>
    <property type="match status" value="1"/>
</dbReference>
<feature type="compositionally biased region" description="Polar residues" evidence="11">
    <location>
        <begin position="745"/>
        <end position="762"/>
    </location>
</feature>
<evidence type="ECO:0000259" key="13">
    <source>
        <dbReference type="PROSITE" id="PS51644"/>
    </source>
</evidence>
<feature type="region of interest" description="Disordered" evidence="11">
    <location>
        <begin position="675"/>
        <end position="730"/>
    </location>
</feature>
<dbReference type="Pfam" id="PF19687">
    <property type="entry name" value="MARF1_LOTUS"/>
    <property type="match status" value="1"/>
</dbReference>
<keyword evidence="8" id="KW-0469">Meiosis</keyword>
<dbReference type="Gene3D" id="3.40.50.1010">
    <property type="entry name" value="5'-nuclease"/>
    <property type="match status" value="1"/>
</dbReference>
<keyword evidence="6" id="KW-0896">Oogenesis</keyword>
<evidence type="ECO:0000256" key="1">
    <source>
        <dbReference type="ARBA" id="ARBA00004275"/>
    </source>
</evidence>
<dbReference type="GO" id="GO:0005777">
    <property type="term" value="C:peroxisome"/>
    <property type="evidence" value="ECO:0007669"/>
    <property type="project" value="UniProtKB-SubCell"/>
</dbReference>
<dbReference type="EMBL" id="JBHFQA010000015">
    <property type="protein sequence ID" value="KAL2087285.1"/>
    <property type="molecule type" value="Genomic_DNA"/>
</dbReference>
<comment type="subcellular location">
    <subcellularLocation>
        <location evidence="1">Peroxisome</location>
    </subcellularLocation>
</comment>
<gene>
    <name evidence="14" type="ORF">ACEWY4_018344</name>
</gene>
<dbReference type="InterPro" id="IPR045602">
    <property type="entry name" value="MARF1_LOTUS"/>
</dbReference>
<organism evidence="14 15">
    <name type="scientific">Coilia grayii</name>
    <name type="common">Gray's grenadier anchovy</name>
    <dbReference type="NCBI Taxonomy" id="363190"/>
    <lineage>
        <taxon>Eukaryota</taxon>
        <taxon>Metazoa</taxon>
        <taxon>Chordata</taxon>
        <taxon>Craniata</taxon>
        <taxon>Vertebrata</taxon>
        <taxon>Euteleostomi</taxon>
        <taxon>Actinopterygii</taxon>
        <taxon>Neopterygii</taxon>
        <taxon>Teleostei</taxon>
        <taxon>Clupei</taxon>
        <taxon>Clupeiformes</taxon>
        <taxon>Clupeoidei</taxon>
        <taxon>Engraulidae</taxon>
        <taxon>Coilinae</taxon>
        <taxon>Coilia</taxon>
    </lineage>
</organism>
<comment type="caution">
    <text evidence="14">The sequence shown here is derived from an EMBL/GenBank/DDBJ whole genome shotgun (WGS) entry which is preliminary data.</text>
</comment>
<dbReference type="InterPro" id="IPR012677">
    <property type="entry name" value="Nucleotide-bd_a/b_plait_sf"/>
</dbReference>
<dbReference type="CDD" id="cd09980">
    <property type="entry name" value="LOTUS_4_Limkain_b1"/>
    <property type="match status" value="1"/>
</dbReference>
<feature type="compositionally biased region" description="Polar residues" evidence="11">
    <location>
        <begin position="1673"/>
        <end position="1683"/>
    </location>
</feature>
<keyword evidence="7" id="KW-0576">Peroxisome</keyword>
<feature type="region of interest" description="Disordered" evidence="11">
    <location>
        <begin position="742"/>
        <end position="791"/>
    </location>
</feature>
<dbReference type="InterPro" id="IPR000504">
    <property type="entry name" value="RRM_dom"/>
</dbReference>
<protein>
    <recommendedName>
        <fullName evidence="2">Meiosis regulator and mRNA stability factor 1</fullName>
    </recommendedName>
    <alternativeName>
        <fullName evidence="9">Limkain-b1</fullName>
    </alternativeName>
</protein>
<dbReference type="CDD" id="cd09981">
    <property type="entry name" value="LOTUS_5_Limkain_b1"/>
    <property type="match status" value="1"/>
</dbReference>
<evidence type="ECO:0000256" key="2">
    <source>
        <dbReference type="ARBA" id="ARBA00022152"/>
    </source>
</evidence>
<dbReference type="SMART" id="SM00360">
    <property type="entry name" value="RRM"/>
    <property type="match status" value="2"/>
</dbReference>
<evidence type="ECO:0000259" key="12">
    <source>
        <dbReference type="PROSITE" id="PS50102"/>
    </source>
</evidence>
<dbReference type="Proteomes" id="UP001591681">
    <property type="component" value="Unassembled WGS sequence"/>
</dbReference>
<keyword evidence="3" id="KW-0677">Repeat</keyword>
<dbReference type="InterPro" id="IPR034191">
    <property type="entry name" value="MARF1_RRM2"/>
</dbReference>
<dbReference type="SUPFAM" id="SSF54928">
    <property type="entry name" value="RNA-binding domain, RBD"/>
    <property type="match status" value="2"/>
</dbReference>
<dbReference type="CDD" id="cd09979">
    <property type="entry name" value="LOTUS_3_Limkain_b1"/>
    <property type="match status" value="1"/>
</dbReference>
<evidence type="ECO:0000256" key="10">
    <source>
        <dbReference type="PROSITE-ProRule" id="PRU00176"/>
    </source>
</evidence>
<dbReference type="GO" id="GO:0003723">
    <property type="term" value="F:RNA binding"/>
    <property type="evidence" value="ECO:0007669"/>
    <property type="project" value="UniProtKB-UniRule"/>
</dbReference>
<feature type="domain" description="HTH OST-type" evidence="13">
    <location>
        <begin position="1167"/>
        <end position="1241"/>
    </location>
</feature>
<feature type="domain" description="HTH OST-type" evidence="13">
    <location>
        <begin position="1243"/>
        <end position="1318"/>
    </location>
</feature>
<dbReference type="CDD" id="cd10910">
    <property type="entry name" value="PIN_limkain_b1_N_like"/>
    <property type="match status" value="1"/>
</dbReference>
<keyword evidence="15" id="KW-1185">Reference proteome</keyword>
<feature type="compositionally biased region" description="Polar residues" evidence="11">
    <location>
        <begin position="782"/>
        <end position="791"/>
    </location>
</feature>
<feature type="compositionally biased region" description="Low complexity" evidence="11">
    <location>
        <begin position="830"/>
        <end position="843"/>
    </location>
</feature>
<feature type="compositionally biased region" description="Polar residues" evidence="11">
    <location>
        <begin position="1740"/>
        <end position="1758"/>
    </location>
</feature>
<dbReference type="PANTHER" id="PTHR14379:SF3">
    <property type="entry name" value="MEIOSIS REGULATOR AND MRNA STABILITY FACTOR 1"/>
    <property type="match status" value="1"/>
</dbReference>
<dbReference type="Gene3D" id="3.30.70.330">
    <property type="match status" value="2"/>
</dbReference>
<feature type="domain" description="HTH OST-type" evidence="13">
    <location>
        <begin position="1327"/>
        <end position="1402"/>
    </location>
</feature>
<evidence type="ECO:0000313" key="14">
    <source>
        <dbReference type="EMBL" id="KAL2087285.1"/>
    </source>
</evidence>
<evidence type="ECO:0000256" key="4">
    <source>
        <dbReference type="ARBA" id="ARBA00022782"/>
    </source>
</evidence>
<dbReference type="PROSITE" id="PS50102">
    <property type="entry name" value="RRM"/>
    <property type="match status" value="1"/>
</dbReference>
<dbReference type="GO" id="GO:0048477">
    <property type="term" value="P:oogenesis"/>
    <property type="evidence" value="ECO:0007669"/>
    <property type="project" value="UniProtKB-KW"/>
</dbReference>
<evidence type="ECO:0000256" key="11">
    <source>
        <dbReference type="SAM" id="MobiDB-lite"/>
    </source>
</evidence>
<evidence type="ECO:0000256" key="3">
    <source>
        <dbReference type="ARBA" id="ARBA00022737"/>
    </source>
</evidence>
<dbReference type="PROSITE" id="PS51644">
    <property type="entry name" value="HTH_OST"/>
    <property type="match status" value="6"/>
</dbReference>
<dbReference type="InterPro" id="IPR024768">
    <property type="entry name" value="Marf1"/>
</dbReference>
<feature type="region of interest" description="Disordered" evidence="11">
    <location>
        <begin position="1654"/>
        <end position="1692"/>
    </location>
</feature>
<feature type="region of interest" description="Disordered" evidence="11">
    <location>
        <begin position="1739"/>
        <end position="1759"/>
    </location>
</feature>
<dbReference type="InterPro" id="IPR041966">
    <property type="entry name" value="LOTUS-like"/>
</dbReference>
<accession>A0ABD1JLL7</accession>
<dbReference type="InterPro" id="IPR025605">
    <property type="entry name" value="OST-HTH/LOTUS_dom"/>
</dbReference>
<feature type="region of interest" description="Disordered" evidence="11">
    <location>
        <begin position="623"/>
        <end position="649"/>
    </location>
</feature>
<name>A0ABD1JLL7_9TELE</name>
<feature type="region of interest" description="Disordered" evidence="11">
    <location>
        <begin position="1798"/>
        <end position="1821"/>
    </location>
</feature>
<evidence type="ECO:0000313" key="15">
    <source>
        <dbReference type="Proteomes" id="UP001591681"/>
    </source>
</evidence>
<keyword evidence="5 10" id="KW-0694">RNA-binding</keyword>
<reference evidence="14 15" key="1">
    <citation type="submission" date="2024-09" db="EMBL/GenBank/DDBJ databases">
        <title>A chromosome-level genome assembly of Gray's grenadier anchovy, Coilia grayii.</title>
        <authorList>
            <person name="Fu Z."/>
        </authorList>
    </citation>
    <scope>NUCLEOTIDE SEQUENCE [LARGE SCALE GENOMIC DNA]</scope>
    <source>
        <strain evidence="14">G4</strain>
        <tissue evidence="14">Muscle</tissue>
    </source>
</reference>
<feature type="domain" description="HTH OST-type" evidence="13">
    <location>
        <begin position="1479"/>
        <end position="1569"/>
    </location>
</feature>
<proteinExistence type="predicted"/>